<dbReference type="PROSITE" id="PS00510">
    <property type="entry name" value="MALATE_SYNTHASE"/>
    <property type="match status" value="1"/>
</dbReference>
<evidence type="ECO:0000256" key="1">
    <source>
        <dbReference type="ARBA" id="ARBA00006394"/>
    </source>
</evidence>
<dbReference type="GO" id="GO:0006099">
    <property type="term" value="P:tricarboxylic acid cycle"/>
    <property type="evidence" value="ECO:0007669"/>
    <property type="project" value="UniProtKB-KW"/>
</dbReference>
<dbReference type="AlphaFoldDB" id="L8WZX2"/>
<comment type="catalytic activity">
    <reaction evidence="6">
        <text>glyoxylate + acetyl-CoA + H2O = (S)-malate + CoA + H(+)</text>
        <dbReference type="Rhea" id="RHEA:18181"/>
        <dbReference type="ChEBI" id="CHEBI:15377"/>
        <dbReference type="ChEBI" id="CHEBI:15378"/>
        <dbReference type="ChEBI" id="CHEBI:15589"/>
        <dbReference type="ChEBI" id="CHEBI:36655"/>
        <dbReference type="ChEBI" id="CHEBI:57287"/>
        <dbReference type="ChEBI" id="CHEBI:57288"/>
        <dbReference type="EC" id="2.3.3.9"/>
    </reaction>
</comment>
<evidence type="ECO:0000313" key="12">
    <source>
        <dbReference type="EMBL" id="ELU42372.1"/>
    </source>
</evidence>
<feature type="domain" description="Malate synthase C-terminal" evidence="11">
    <location>
        <begin position="869"/>
        <end position="983"/>
    </location>
</feature>
<dbReference type="GO" id="GO:0004474">
    <property type="term" value="F:malate synthase activity"/>
    <property type="evidence" value="ECO:0007669"/>
    <property type="project" value="UniProtKB-EC"/>
</dbReference>
<accession>L8WZX2</accession>
<dbReference type="SUPFAM" id="SSF51645">
    <property type="entry name" value="Malate synthase G"/>
    <property type="match status" value="1"/>
</dbReference>
<dbReference type="InterPro" id="IPR008030">
    <property type="entry name" value="NmrA-like"/>
</dbReference>
<dbReference type="EMBL" id="AFRT01000846">
    <property type="protein sequence ID" value="ELU42372.1"/>
    <property type="molecule type" value="Genomic_DNA"/>
</dbReference>
<evidence type="ECO:0000313" key="13">
    <source>
        <dbReference type="Proteomes" id="UP000011668"/>
    </source>
</evidence>
<dbReference type="CDD" id="cd00727">
    <property type="entry name" value="malate_synt_A"/>
    <property type="match status" value="1"/>
</dbReference>
<dbReference type="Proteomes" id="UP000011668">
    <property type="component" value="Unassembled WGS sequence"/>
</dbReference>
<dbReference type="FunFam" id="3.20.20.360:FF:000001">
    <property type="entry name" value="Malate synthase"/>
    <property type="match status" value="1"/>
</dbReference>
<reference evidence="12 13" key="1">
    <citation type="journal article" date="2013" name="Nat. Commun.">
        <title>The evolution and pathogenic mechanisms of the rice sheath blight pathogen.</title>
        <authorList>
            <person name="Zheng A."/>
            <person name="Lin R."/>
            <person name="Xu L."/>
            <person name="Qin P."/>
            <person name="Tang C."/>
            <person name="Ai P."/>
            <person name="Zhang D."/>
            <person name="Liu Y."/>
            <person name="Sun Z."/>
            <person name="Feng H."/>
            <person name="Wang Y."/>
            <person name="Chen Y."/>
            <person name="Liang X."/>
            <person name="Fu R."/>
            <person name="Li Q."/>
            <person name="Zhang J."/>
            <person name="Yu X."/>
            <person name="Xie Z."/>
            <person name="Ding L."/>
            <person name="Guan P."/>
            <person name="Tang J."/>
            <person name="Liang Y."/>
            <person name="Wang S."/>
            <person name="Deng Q."/>
            <person name="Li S."/>
            <person name="Zhu J."/>
            <person name="Wang L."/>
            <person name="Liu H."/>
            <person name="Li P."/>
        </authorList>
    </citation>
    <scope>NUCLEOTIDE SEQUENCE [LARGE SCALE GENOMIC DNA]</scope>
    <source>
        <strain evidence="13">AG-1 IA</strain>
    </source>
</reference>
<dbReference type="EC" id="2.3.3.9" evidence="2"/>
<dbReference type="SUPFAM" id="SSF51735">
    <property type="entry name" value="NAD(P)-binding Rossmann-fold domains"/>
    <property type="match status" value="1"/>
</dbReference>
<dbReference type="InterPro" id="IPR046363">
    <property type="entry name" value="MS_N_TIM-barrel_dom"/>
</dbReference>
<dbReference type="Pfam" id="PF20659">
    <property type="entry name" value="MS_C"/>
    <property type="match status" value="1"/>
</dbReference>
<dbReference type="NCBIfam" id="TIGR01344">
    <property type="entry name" value="malate_syn_A"/>
    <property type="match status" value="1"/>
</dbReference>
<comment type="similarity">
    <text evidence="1">Belongs to the malate synthase family.</text>
</comment>
<evidence type="ECO:0000256" key="7">
    <source>
        <dbReference type="PIRSR" id="PIRSR601465-50"/>
    </source>
</evidence>
<dbReference type="PANTHER" id="PTHR42902:SF1">
    <property type="entry name" value="MALATE SYNTHASE 1-RELATED"/>
    <property type="match status" value="1"/>
</dbReference>
<feature type="domain" description="Malate synthase TIM barrel" evidence="8">
    <location>
        <begin position="611"/>
        <end position="845"/>
    </location>
</feature>
<dbReference type="InterPro" id="IPR044856">
    <property type="entry name" value="Malate_synth_C_sf"/>
</dbReference>
<dbReference type="InterPro" id="IPR036291">
    <property type="entry name" value="NAD(P)-bd_dom_sf"/>
</dbReference>
<dbReference type="InterPro" id="IPR048355">
    <property type="entry name" value="MS_C"/>
</dbReference>
<dbReference type="GO" id="GO:0005782">
    <property type="term" value="C:peroxisomal matrix"/>
    <property type="evidence" value="ECO:0007669"/>
    <property type="project" value="TreeGrafter"/>
</dbReference>
<evidence type="ECO:0000256" key="5">
    <source>
        <dbReference type="ARBA" id="ARBA00022679"/>
    </source>
</evidence>
<dbReference type="PANTHER" id="PTHR42902">
    <property type="entry name" value="MALATE SYNTHASE"/>
    <property type="match status" value="1"/>
</dbReference>
<evidence type="ECO:0000259" key="8">
    <source>
        <dbReference type="Pfam" id="PF01274"/>
    </source>
</evidence>
<dbReference type="InterPro" id="IPR001465">
    <property type="entry name" value="Malate_synthase_TIM"/>
</dbReference>
<dbReference type="GO" id="GO:0006097">
    <property type="term" value="P:glyoxylate cycle"/>
    <property type="evidence" value="ECO:0007669"/>
    <property type="project" value="UniProtKB-KW"/>
</dbReference>
<feature type="active site" description="Proton acceptor" evidence="7">
    <location>
        <position position="615"/>
    </location>
</feature>
<dbReference type="OrthoDB" id="186072at2759"/>
<evidence type="ECO:0000256" key="2">
    <source>
        <dbReference type="ARBA" id="ARBA00012636"/>
    </source>
</evidence>
<dbReference type="Pfam" id="PF01274">
    <property type="entry name" value="MS_TIM-barrel"/>
    <property type="match status" value="1"/>
</dbReference>
<comment type="caution">
    <text evidence="12">The sequence shown here is derived from an EMBL/GenBank/DDBJ whole genome shotgun (WGS) entry which is preliminary data.</text>
</comment>
<dbReference type="STRING" id="983506.L8WZX2"/>
<keyword evidence="3" id="KW-0329">Glyoxylate bypass</keyword>
<evidence type="ECO:0000256" key="3">
    <source>
        <dbReference type="ARBA" id="ARBA00022435"/>
    </source>
</evidence>
<dbReference type="Gene3D" id="3.40.50.720">
    <property type="entry name" value="NAD(P)-binding Rossmann-like Domain"/>
    <property type="match status" value="2"/>
</dbReference>
<dbReference type="Gene3D" id="3.20.20.360">
    <property type="entry name" value="Malate synthase, domain 3"/>
    <property type="match status" value="1"/>
</dbReference>
<sequence>MSAVKVIAVAGATGYVGRPVVDELLKAGTFQVRVLTRKSGVDGSVVQDFKARGASVHGVSYEDEEELKDVLKGVDVVLSTLNAGGITGAQPFEGEEEAEIFRAKRDLHKLAKELEVPITVILTGLFPDYLMGWNFEAKAVDIWGTGDEKITWTTMPDIARIKFWGSKATSKQPMKLLLFGRTNTRSVSVCAARASTKAGKSQTKLQVTYHPIQELHDRIAANPGDVLGAVMRETASGRSRVPEPLSNDLYPVSQIQTVPAGSNVLVRQCRLLTHFERDVIGQWKADKSKWSLASNSKAKSQKLPKTPIVGTQTKMNGDYRQIDGLYGIKESTFSDQGQTCSALLCFQDSRQDESWAYTWVRNERKSHRDALTRHPWVKHKAKVAIGQAEQHMRVIECVEGWRAQSGLLLMVTEITASHVNSLAATNTFIPPPCVSSLETSPIRIHTSSPIMSSTSVAGVQILGAQYEILTEPALKFISALHRTFESTRQELLAARQATQRLLDAGQADKIWTFPPETAAIREDPTWICAPPAPGLEDRRVEITGPTDRKMVINALNSGAKTFMADFEDSSSPTFQNMLNGQVNLRDAIRRQIDSNIGGKEYKLKPAGQTAVLIVRPRGWHLDEPRILVDGRPVSGGIFDFGLFIFHNGHELVKRGHGPYFYLPKMEHYKEARLWNDIINFSQDYIRMPRGTVRATVLIETLPAAFQMDEILFELRQHSSGLNCGRWDYIFSFIKKRRAQAESTILPDRSSVTMETPFMDAYVRLLIRTCHRRKVAAMGGMSAQIPIKGDEKANEVAMAKVRADKLREVKAGHDGTWIAHPLICKIATDIFDEHMPGPNQYHVHAAPSTIAPEAPVLPSDLLNHQVAGGKITAAGVKANVEAALAYCAAWVSGNGCVPINYLMEDAATAEIARLQLWQWVKGGAKLDTTDVITGSYIDKVISEVAPSVTKIVSGINKQHVEIAASYLSGQVKREWASDFLTSDLMPYLEAQDGGKWVRAAL</sequence>
<evidence type="ECO:0000259" key="9">
    <source>
        <dbReference type="Pfam" id="PF05368"/>
    </source>
</evidence>
<evidence type="ECO:0000256" key="6">
    <source>
        <dbReference type="ARBA" id="ARBA00047918"/>
    </source>
</evidence>
<evidence type="ECO:0000259" key="10">
    <source>
        <dbReference type="Pfam" id="PF20656"/>
    </source>
</evidence>
<dbReference type="Gene3D" id="1.20.1220.12">
    <property type="entry name" value="Malate synthase, domain III"/>
    <property type="match status" value="1"/>
</dbReference>
<dbReference type="Gene3D" id="3.90.25.10">
    <property type="entry name" value="UDP-galactose 4-epimerase, domain 1"/>
    <property type="match status" value="1"/>
</dbReference>
<dbReference type="InterPro" id="IPR011076">
    <property type="entry name" value="Malate_synth_sf"/>
</dbReference>
<feature type="domain" description="NmrA-like" evidence="9">
    <location>
        <begin position="5"/>
        <end position="82"/>
    </location>
</feature>
<evidence type="ECO:0000256" key="4">
    <source>
        <dbReference type="ARBA" id="ARBA00022532"/>
    </source>
</evidence>
<keyword evidence="4" id="KW-0816">Tricarboxylic acid cycle</keyword>
<feature type="active site" description="Proton donor" evidence="7">
    <location>
        <position position="904"/>
    </location>
</feature>
<dbReference type="HOGENOM" id="CLU_299788_0_0_1"/>
<evidence type="ECO:0000259" key="11">
    <source>
        <dbReference type="Pfam" id="PF20659"/>
    </source>
</evidence>
<proteinExistence type="inferred from homology"/>
<dbReference type="FunFam" id="1.20.1220.12:FF:000001">
    <property type="entry name" value="Malate synthase"/>
    <property type="match status" value="1"/>
</dbReference>
<gene>
    <name evidence="12" type="ORF">AG1IA_03596</name>
</gene>
<protein>
    <recommendedName>
        <fullName evidence="2">malate synthase</fullName>
        <ecNumber evidence="2">2.3.3.9</ecNumber>
    </recommendedName>
</protein>
<dbReference type="InterPro" id="IPR006252">
    <property type="entry name" value="Malate_synthA"/>
</dbReference>
<dbReference type="InterPro" id="IPR019830">
    <property type="entry name" value="Malate_synthase_CS"/>
</dbReference>
<organism evidence="12 13">
    <name type="scientific">Thanatephorus cucumeris (strain AG1-IA)</name>
    <name type="common">Rice sheath blight fungus</name>
    <name type="synonym">Rhizoctonia solani</name>
    <dbReference type="NCBI Taxonomy" id="983506"/>
    <lineage>
        <taxon>Eukaryota</taxon>
        <taxon>Fungi</taxon>
        <taxon>Dikarya</taxon>
        <taxon>Basidiomycota</taxon>
        <taxon>Agaricomycotina</taxon>
        <taxon>Agaricomycetes</taxon>
        <taxon>Cantharellales</taxon>
        <taxon>Ceratobasidiaceae</taxon>
        <taxon>Rhizoctonia</taxon>
        <taxon>Rhizoctonia solani AG-1</taxon>
    </lineage>
</organism>
<dbReference type="InterPro" id="IPR048356">
    <property type="entry name" value="MS_N"/>
</dbReference>
<keyword evidence="13" id="KW-1185">Reference proteome</keyword>
<dbReference type="Pfam" id="PF20656">
    <property type="entry name" value="MS_N"/>
    <property type="match status" value="1"/>
</dbReference>
<keyword evidence="5" id="KW-0808">Transferase</keyword>
<feature type="domain" description="Malate synthase N-terminal" evidence="10">
    <location>
        <begin position="467"/>
        <end position="507"/>
    </location>
</feature>
<dbReference type="Pfam" id="PF05368">
    <property type="entry name" value="NmrA"/>
    <property type="match status" value="1"/>
</dbReference>
<name>L8WZX2_THACA</name>